<reference evidence="2 4" key="2">
    <citation type="journal article" date="2013" name="Nature">
        <title>Insights into bilaterian evolution from three spiralian genomes.</title>
        <authorList>
            <person name="Simakov O."/>
            <person name="Marletaz F."/>
            <person name="Cho S.J."/>
            <person name="Edsinger-Gonzales E."/>
            <person name="Havlak P."/>
            <person name="Hellsten U."/>
            <person name="Kuo D.H."/>
            <person name="Larsson T."/>
            <person name="Lv J."/>
            <person name="Arendt D."/>
            <person name="Savage R."/>
            <person name="Osoegawa K."/>
            <person name="de Jong P."/>
            <person name="Grimwood J."/>
            <person name="Chapman J.A."/>
            <person name="Shapiro H."/>
            <person name="Aerts A."/>
            <person name="Otillar R.P."/>
            <person name="Terry A.Y."/>
            <person name="Boore J.L."/>
            <person name="Grigoriev I.V."/>
            <person name="Lindberg D.R."/>
            <person name="Seaver E.C."/>
            <person name="Weisblat D.A."/>
            <person name="Putnam N.H."/>
            <person name="Rokhsar D.S."/>
        </authorList>
    </citation>
    <scope>NUCLEOTIDE SEQUENCE</scope>
</reference>
<evidence type="ECO:0000313" key="4">
    <source>
        <dbReference type="Proteomes" id="UP000015101"/>
    </source>
</evidence>
<dbReference type="RefSeq" id="XP_009029047.1">
    <property type="nucleotide sequence ID" value="XM_009030799.1"/>
</dbReference>
<dbReference type="AlphaFoldDB" id="T1EVV8"/>
<reference evidence="3" key="3">
    <citation type="submission" date="2015-06" db="UniProtKB">
        <authorList>
            <consortium name="EnsemblMetazoa"/>
        </authorList>
    </citation>
    <scope>IDENTIFICATION</scope>
</reference>
<gene>
    <name evidence="3" type="primary">20200708</name>
    <name evidence="2" type="ORF">HELRODRAFT_164844</name>
</gene>
<dbReference type="Proteomes" id="UP000015101">
    <property type="component" value="Unassembled WGS sequence"/>
</dbReference>
<dbReference type="EMBL" id="AMQM01001852">
    <property type="status" value="NOT_ANNOTATED_CDS"/>
    <property type="molecule type" value="Genomic_DNA"/>
</dbReference>
<dbReference type="InParanoid" id="T1EVV8"/>
<dbReference type="KEGG" id="hro:HELRODRAFT_164844"/>
<accession>T1EVV8</accession>
<name>T1EVV8_HELRO</name>
<sequence length="281" mass="32875">MSSGSHVLSYPKKDVNDYDSVTARRKSADVIARKPIVIAQVLSVDLHFGCTLVSLQAFRPSGFFSFKARKNYLRPTNRKDVVLGLQKQLQQIRQRKEYMLLKYQEEVRKLYIQSIPRPEDVRLIGTGEASHPTARYLNGIYQQYKLPELKFNNNINKHSNNNVNNNFYKNNNCNNANTLKVYTEYRNNACKDHNDNYLNKTKLNNYNNKTLDCYNPKNDKKSCLNNLYNNYYSNNYRNDDHSNSSNSNYKNSYTANNKIKPYNHKLQNTLNKFINSMDCIT</sequence>
<reference evidence="4" key="1">
    <citation type="submission" date="2012-12" db="EMBL/GenBank/DDBJ databases">
        <authorList>
            <person name="Hellsten U."/>
            <person name="Grimwood J."/>
            <person name="Chapman J.A."/>
            <person name="Shapiro H."/>
            <person name="Aerts A."/>
            <person name="Otillar R.P."/>
            <person name="Terry A.Y."/>
            <person name="Boore J.L."/>
            <person name="Simakov O."/>
            <person name="Marletaz F."/>
            <person name="Cho S.-J."/>
            <person name="Edsinger-Gonzales E."/>
            <person name="Havlak P."/>
            <person name="Kuo D.-H."/>
            <person name="Larsson T."/>
            <person name="Lv J."/>
            <person name="Arendt D."/>
            <person name="Savage R."/>
            <person name="Osoegawa K."/>
            <person name="de Jong P."/>
            <person name="Lindberg D.R."/>
            <person name="Seaver E.C."/>
            <person name="Weisblat D.A."/>
            <person name="Putnam N.H."/>
            <person name="Grigoriev I.V."/>
            <person name="Rokhsar D.S."/>
        </authorList>
    </citation>
    <scope>NUCLEOTIDE SEQUENCE</scope>
</reference>
<keyword evidence="4" id="KW-1185">Reference proteome</keyword>
<dbReference type="CTD" id="20200708"/>
<dbReference type="HOGENOM" id="CLU_991370_0_0_1"/>
<organism evidence="3 4">
    <name type="scientific">Helobdella robusta</name>
    <name type="common">Californian leech</name>
    <dbReference type="NCBI Taxonomy" id="6412"/>
    <lineage>
        <taxon>Eukaryota</taxon>
        <taxon>Metazoa</taxon>
        <taxon>Spiralia</taxon>
        <taxon>Lophotrochozoa</taxon>
        <taxon>Annelida</taxon>
        <taxon>Clitellata</taxon>
        <taxon>Hirudinea</taxon>
        <taxon>Rhynchobdellida</taxon>
        <taxon>Glossiphoniidae</taxon>
        <taxon>Helobdella</taxon>
    </lineage>
</organism>
<feature type="region of interest" description="Disordered" evidence="1">
    <location>
        <begin position="235"/>
        <end position="256"/>
    </location>
</feature>
<evidence type="ECO:0000313" key="3">
    <source>
        <dbReference type="EnsemblMetazoa" id="HelroP164844"/>
    </source>
</evidence>
<evidence type="ECO:0000256" key="1">
    <source>
        <dbReference type="SAM" id="MobiDB-lite"/>
    </source>
</evidence>
<proteinExistence type="predicted"/>
<evidence type="ECO:0000313" key="2">
    <source>
        <dbReference type="EMBL" id="ESN92745.1"/>
    </source>
</evidence>
<dbReference type="EMBL" id="KB097639">
    <property type="protein sequence ID" value="ESN92745.1"/>
    <property type="molecule type" value="Genomic_DNA"/>
</dbReference>
<protein>
    <submittedName>
        <fullName evidence="2 3">Uncharacterized protein</fullName>
    </submittedName>
</protein>
<dbReference type="EnsemblMetazoa" id="HelroT164844">
    <property type="protein sequence ID" value="HelroP164844"/>
    <property type="gene ID" value="HelroG164844"/>
</dbReference>
<dbReference type="GeneID" id="20200708"/>
<feature type="compositionally biased region" description="Low complexity" evidence="1">
    <location>
        <begin position="243"/>
        <end position="256"/>
    </location>
</feature>